<keyword evidence="2" id="KW-1185">Reference proteome</keyword>
<protein>
    <submittedName>
        <fullName evidence="1">Uncharacterized protein</fullName>
    </submittedName>
</protein>
<accession>A0ABW3TGJ4</accession>
<sequence>MQSIDQRDFEVCRARAIRAHAGINDVVNRCLTALHIVIQFFDTPHQISPRLCRDAGLNELDIERDRIAKSPLIR</sequence>
<proteinExistence type="predicted"/>
<dbReference type="RefSeq" id="WP_380794103.1">
    <property type="nucleotide sequence ID" value="NZ_JBHTKR010000006.1"/>
</dbReference>
<comment type="caution">
    <text evidence="1">The sequence shown here is derived from an EMBL/GenBank/DDBJ whole genome shotgun (WGS) entry which is preliminary data.</text>
</comment>
<dbReference type="EMBL" id="JBHTKR010000006">
    <property type="protein sequence ID" value="MFD1196294.1"/>
    <property type="molecule type" value="Genomic_DNA"/>
</dbReference>
<evidence type="ECO:0000313" key="1">
    <source>
        <dbReference type="EMBL" id="MFD1196294.1"/>
    </source>
</evidence>
<organism evidence="1 2">
    <name type="scientific">Seohaeicola saemankumensis</name>
    <dbReference type="NCBI Taxonomy" id="481181"/>
    <lineage>
        <taxon>Bacteria</taxon>
        <taxon>Pseudomonadati</taxon>
        <taxon>Pseudomonadota</taxon>
        <taxon>Alphaproteobacteria</taxon>
        <taxon>Rhodobacterales</taxon>
        <taxon>Roseobacteraceae</taxon>
        <taxon>Seohaeicola</taxon>
    </lineage>
</organism>
<dbReference type="Proteomes" id="UP001597151">
    <property type="component" value="Unassembled WGS sequence"/>
</dbReference>
<name>A0ABW3TGJ4_9RHOB</name>
<evidence type="ECO:0000313" key="2">
    <source>
        <dbReference type="Proteomes" id="UP001597151"/>
    </source>
</evidence>
<reference evidence="2" key="1">
    <citation type="journal article" date="2019" name="Int. J. Syst. Evol. Microbiol.">
        <title>The Global Catalogue of Microorganisms (GCM) 10K type strain sequencing project: providing services to taxonomists for standard genome sequencing and annotation.</title>
        <authorList>
            <consortium name="The Broad Institute Genomics Platform"/>
            <consortium name="The Broad Institute Genome Sequencing Center for Infectious Disease"/>
            <person name="Wu L."/>
            <person name="Ma J."/>
        </authorList>
    </citation>
    <scope>NUCLEOTIDE SEQUENCE [LARGE SCALE GENOMIC DNA]</scope>
    <source>
        <strain evidence="2">CCUG 55328</strain>
    </source>
</reference>
<gene>
    <name evidence="1" type="ORF">ACFQ3C_16610</name>
</gene>